<evidence type="ECO:0000256" key="3">
    <source>
        <dbReference type="ARBA" id="ARBA00022723"/>
    </source>
</evidence>
<dbReference type="GO" id="GO:0020037">
    <property type="term" value="F:heme binding"/>
    <property type="evidence" value="ECO:0007669"/>
    <property type="project" value="InterPro"/>
</dbReference>
<feature type="binding site" description="axial binding residue" evidence="7">
    <location>
        <position position="491"/>
    </location>
    <ligand>
        <name>heme</name>
        <dbReference type="ChEBI" id="CHEBI:30413"/>
    </ligand>
    <ligandPart>
        <name>Fe</name>
        <dbReference type="ChEBI" id="CHEBI:18248"/>
    </ligandPart>
</feature>
<dbReference type="AlphaFoldDB" id="A0A9R0TW18"/>
<keyword evidence="10" id="KW-1185">Reference proteome</keyword>
<dbReference type="Pfam" id="PF00067">
    <property type="entry name" value="p450"/>
    <property type="match status" value="1"/>
</dbReference>
<dbReference type="PANTHER" id="PTHR24296">
    <property type="entry name" value="CYTOCHROME P450"/>
    <property type="match status" value="1"/>
</dbReference>
<dbReference type="OMA" id="GHMERKT"/>
<keyword evidence="4" id="KW-0472">Membrane</keyword>
<evidence type="ECO:0000256" key="7">
    <source>
        <dbReference type="PIRSR" id="PIRSR602401-1"/>
    </source>
</evidence>
<evidence type="ECO:0000256" key="6">
    <source>
        <dbReference type="ARBA" id="ARBA00023004"/>
    </source>
</evidence>
<sequence length="545" mass="61161">MEDFKEFVHVIMPSGGSWNEEWGWGVLSNWKFGQSKDILTSDKTYMQIKKDRYSSRSKNPTMLPTNWPILHMLPSFLANSHNLHDYLSIVLAESGHNFKAHGPVGSGMRLLITCDPANVRHIFTTNYTNFPKGAEFAAIFDIMAGSLFTIDGAPSLRPRAKIQSMLSSPRLVASMATCCHDKVENGLLPLFSHLASTGTPFDMQEMFSRFMFDLAATPLFGVDPGLLSFSLDMSMPPMDAAVAMDTVMEVGFIRHLIPTSCWKAMRRLNISSERKLRTAHTVLRRFAAEMIEERSKITLNRGRCALSNDDEHEDILSSYINDPDYTDNDLLHAVLLSFMLAGRDTIGTTLPWVFYNLTQNPGIVSIIHSQLSPIASRKVPASTGAMMIFEPEDTKPLVYLRAALYETLRLYPSAPIERKTVAAGDIMPSGHEVKVGDTILISLHSMGRMEDLWGKDCLNYNPNRWLSKDGNTLRYVPSHKFLAFNSGSRICPGKEIAVMQMKTVVATVLWNFDVEVVEGQIIQPKPSCILQMKNGFIVKLRKREL</sequence>
<dbReference type="EMBL" id="LT934119">
    <property type="protein sequence ID" value="VAI21124.1"/>
    <property type="molecule type" value="Genomic_DNA"/>
</dbReference>
<dbReference type="Gene3D" id="1.10.630.10">
    <property type="entry name" value="Cytochrome P450"/>
    <property type="match status" value="1"/>
</dbReference>
<dbReference type="SUPFAM" id="SSF48264">
    <property type="entry name" value="Cytochrome P450"/>
    <property type="match status" value="1"/>
</dbReference>
<accession>A0A9R0TW18</accession>
<reference evidence="9 10" key="1">
    <citation type="submission" date="2017-09" db="EMBL/GenBank/DDBJ databases">
        <authorList>
            <consortium name="International Durum Wheat Genome Sequencing Consortium (IDWGSC)"/>
            <person name="Milanesi L."/>
        </authorList>
    </citation>
    <scope>NUCLEOTIDE SEQUENCE [LARGE SCALE GENOMIC DNA]</scope>
    <source>
        <strain evidence="10">cv. Svevo</strain>
    </source>
</reference>
<dbReference type="InterPro" id="IPR036396">
    <property type="entry name" value="Cyt_P450_sf"/>
</dbReference>
<proteinExistence type="inferred from homology"/>
<comment type="cofactor">
    <cofactor evidence="7">
        <name>heme</name>
        <dbReference type="ChEBI" id="CHEBI:30413"/>
    </cofactor>
</comment>
<dbReference type="InterPro" id="IPR017972">
    <property type="entry name" value="Cyt_P450_CS"/>
</dbReference>
<keyword evidence="5 8" id="KW-0560">Oxidoreductase</keyword>
<evidence type="ECO:0000256" key="1">
    <source>
        <dbReference type="ARBA" id="ARBA00010617"/>
    </source>
</evidence>
<dbReference type="Gramene" id="TRITD5Av1G194880.1">
    <property type="protein sequence ID" value="TRITD5Av1G194880.1"/>
    <property type="gene ID" value="TRITD5Av1G194880"/>
</dbReference>
<dbReference type="Proteomes" id="UP000324705">
    <property type="component" value="Chromosome 5A"/>
</dbReference>
<dbReference type="GO" id="GO:0006629">
    <property type="term" value="P:lipid metabolic process"/>
    <property type="evidence" value="ECO:0007669"/>
    <property type="project" value="UniProtKB-ARBA"/>
</dbReference>
<dbReference type="PROSITE" id="PS00086">
    <property type="entry name" value="CYTOCHROME_P450"/>
    <property type="match status" value="1"/>
</dbReference>
<organism evidence="9 10">
    <name type="scientific">Triticum turgidum subsp. durum</name>
    <name type="common">Durum wheat</name>
    <name type="synonym">Triticum durum</name>
    <dbReference type="NCBI Taxonomy" id="4567"/>
    <lineage>
        <taxon>Eukaryota</taxon>
        <taxon>Viridiplantae</taxon>
        <taxon>Streptophyta</taxon>
        <taxon>Embryophyta</taxon>
        <taxon>Tracheophyta</taxon>
        <taxon>Spermatophyta</taxon>
        <taxon>Magnoliopsida</taxon>
        <taxon>Liliopsida</taxon>
        <taxon>Poales</taxon>
        <taxon>Poaceae</taxon>
        <taxon>BOP clade</taxon>
        <taxon>Pooideae</taxon>
        <taxon>Triticodae</taxon>
        <taxon>Triticeae</taxon>
        <taxon>Triticinae</taxon>
        <taxon>Triticum</taxon>
    </lineage>
</organism>
<comment type="similarity">
    <text evidence="1 8">Belongs to the cytochrome P450 family.</text>
</comment>
<dbReference type="GO" id="GO:0005506">
    <property type="term" value="F:iron ion binding"/>
    <property type="evidence" value="ECO:0007669"/>
    <property type="project" value="InterPro"/>
</dbReference>
<gene>
    <name evidence="9" type="ORF">TRITD_5Av1G194880</name>
</gene>
<evidence type="ECO:0000256" key="2">
    <source>
        <dbReference type="ARBA" id="ARBA00022692"/>
    </source>
</evidence>
<keyword evidence="8" id="KW-0503">Monooxygenase</keyword>
<evidence type="ECO:0000256" key="5">
    <source>
        <dbReference type="ARBA" id="ARBA00023002"/>
    </source>
</evidence>
<protein>
    <recommendedName>
        <fullName evidence="11">Cytochrome P450</fullName>
    </recommendedName>
</protein>
<dbReference type="GO" id="GO:0016705">
    <property type="term" value="F:oxidoreductase activity, acting on paired donors, with incorporation or reduction of molecular oxygen"/>
    <property type="evidence" value="ECO:0007669"/>
    <property type="project" value="InterPro"/>
</dbReference>
<dbReference type="CDD" id="cd11064">
    <property type="entry name" value="CYP86A"/>
    <property type="match status" value="1"/>
</dbReference>
<dbReference type="PRINTS" id="PR00385">
    <property type="entry name" value="P450"/>
</dbReference>
<keyword evidence="7 8" id="KW-0349">Heme</keyword>
<dbReference type="InterPro" id="IPR001128">
    <property type="entry name" value="Cyt_P450"/>
</dbReference>
<keyword evidence="6 7" id="KW-0408">Iron</keyword>
<keyword evidence="4" id="KW-1133">Transmembrane helix</keyword>
<dbReference type="GO" id="GO:0004497">
    <property type="term" value="F:monooxygenase activity"/>
    <property type="evidence" value="ECO:0007669"/>
    <property type="project" value="UniProtKB-KW"/>
</dbReference>
<keyword evidence="3 7" id="KW-0479">Metal-binding</keyword>
<dbReference type="InterPro" id="IPR002401">
    <property type="entry name" value="Cyt_P450_E_grp-I"/>
</dbReference>
<name>A0A9R0TW18_TRITD</name>
<evidence type="ECO:0008006" key="11">
    <source>
        <dbReference type="Google" id="ProtNLM"/>
    </source>
</evidence>
<evidence type="ECO:0000313" key="10">
    <source>
        <dbReference type="Proteomes" id="UP000324705"/>
    </source>
</evidence>
<evidence type="ECO:0000313" key="9">
    <source>
        <dbReference type="EMBL" id="VAI21124.1"/>
    </source>
</evidence>
<dbReference type="PRINTS" id="PR00463">
    <property type="entry name" value="EP450I"/>
</dbReference>
<evidence type="ECO:0000256" key="4">
    <source>
        <dbReference type="ARBA" id="ARBA00022989"/>
    </source>
</evidence>
<evidence type="ECO:0000256" key="8">
    <source>
        <dbReference type="RuleBase" id="RU000461"/>
    </source>
</evidence>
<keyword evidence="2" id="KW-0812">Transmembrane</keyword>